<dbReference type="InterPro" id="IPR036643">
    <property type="entry name" value="RNApol_insert_sf"/>
</dbReference>
<protein>
    <recommendedName>
        <fullName evidence="3">DNA-directed RNA polymerase subunit alpha</fullName>
        <ecNumber evidence="2">2.7.7.6</ecNumber>
    </recommendedName>
    <alternativeName>
        <fullName evidence="9">RNA polymerase subunit alpha</fullName>
    </alternativeName>
    <alternativeName>
        <fullName evidence="8">Transcriptase subunit alpha</fullName>
    </alternativeName>
</protein>
<organism evidence="12 13">
    <name type="scientific">Candidatus Nealsonbacteria bacterium CG_4_10_14_0_2_um_filter_38_17</name>
    <dbReference type="NCBI Taxonomy" id="1974680"/>
    <lineage>
        <taxon>Bacteria</taxon>
        <taxon>Candidatus Nealsoniibacteriota</taxon>
    </lineage>
</organism>
<dbReference type="Pfam" id="PF03118">
    <property type="entry name" value="RNA_pol_A_CTD"/>
    <property type="match status" value="1"/>
</dbReference>
<comment type="caution">
    <text evidence="12">The sequence shown here is derived from an EMBL/GenBank/DDBJ whole genome shotgun (WGS) entry which is preliminary data.</text>
</comment>
<feature type="domain" description="DNA-directed RNA polymerase RpoA/D/Rpb3-type" evidence="11">
    <location>
        <begin position="15"/>
        <end position="228"/>
    </location>
</feature>
<sequence>SLPLQPKIIEKKGNKAVFEIEALYPGYGLTVGNSLRRVLFSSLTGAAITQVKIQGVQHEFSTIPGVLEDVISILLNLKQLRFKVYSDEPQKATLKIKGEKEVKASDFHFPSQVELINKDCHIATITDKKTELEMEVQTEKGVGYEPVERRKTGSSLHSKLPIGTIALDAIYSPVKKVAYRVENMRVGERTDFDKLIMNIETDGTMTPEEAFLQASEILVKHFSLFAESFKKAVASEEEKAKEFASEEGKEDIAKMKIEDLKISVRTQNALIKNNIKTVGGLLRKSEKSLLELEGMGEKAIKEIQKALKKINLELKK</sequence>
<dbReference type="HAMAP" id="MF_00059">
    <property type="entry name" value="RNApol_bact_RpoA"/>
    <property type="match status" value="1"/>
</dbReference>
<keyword evidence="5" id="KW-0808">Transferase</keyword>
<dbReference type="GO" id="GO:0005737">
    <property type="term" value="C:cytoplasm"/>
    <property type="evidence" value="ECO:0007669"/>
    <property type="project" value="UniProtKB-ARBA"/>
</dbReference>
<dbReference type="SUPFAM" id="SSF55257">
    <property type="entry name" value="RBP11-like subunits of RNA polymerase"/>
    <property type="match status" value="1"/>
</dbReference>
<evidence type="ECO:0000256" key="9">
    <source>
        <dbReference type="ARBA" id="ARBA00033070"/>
    </source>
</evidence>
<comment type="similarity">
    <text evidence="1">Belongs to the RNA polymerase alpha chain family.</text>
</comment>
<keyword evidence="7" id="KW-0804">Transcription</keyword>
<dbReference type="CDD" id="cd06928">
    <property type="entry name" value="RNAP_alpha_NTD"/>
    <property type="match status" value="1"/>
</dbReference>
<dbReference type="GO" id="GO:0046983">
    <property type="term" value="F:protein dimerization activity"/>
    <property type="evidence" value="ECO:0007669"/>
    <property type="project" value="InterPro"/>
</dbReference>
<dbReference type="NCBIfam" id="NF003513">
    <property type="entry name" value="PRK05182.1-2"/>
    <property type="match status" value="1"/>
</dbReference>
<dbReference type="GO" id="GO:0000428">
    <property type="term" value="C:DNA-directed RNA polymerase complex"/>
    <property type="evidence" value="ECO:0007669"/>
    <property type="project" value="UniProtKB-KW"/>
</dbReference>
<dbReference type="Proteomes" id="UP000230760">
    <property type="component" value="Unassembled WGS sequence"/>
</dbReference>
<dbReference type="GO" id="GO:0003677">
    <property type="term" value="F:DNA binding"/>
    <property type="evidence" value="ECO:0007669"/>
    <property type="project" value="InterPro"/>
</dbReference>
<dbReference type="NCBIfam" id="TIGR02027">
    <property type="entry name" value="rpoA"/>
    <property type="match status" value="1"/>
</dbReference>
<evidence type="ECO:0000313" key="13">
    <source>
        <dbReference type="Proteomes" id="UP000230760"/>
    </source>
</evidence>
<comment type="catalytic activity">
    <reaction evidence="10">
        <text>RNA(n) + a ribonucleoside 5'-triphosphate = RNA(n+1) + diphosphate</text>
        <dbReference type="Rhea" id="RHEA:21248"/>
        <dbReference type="Rhea" id="RHEA-COMP:14527"/>
        <dbReference type="Rhea" id="RHEA-COMP:17342"/>
        <dbReference type="ChEBI" id="CHEBI:33019"/>
        <dbReference type="ChEBI" id="CHEBI:61557"/>
        <dbReference type="ChEBI" id="CHEBI:140395"/>
        <dbReference type="EC" id="2.7.7.6"/>
    </reaction>
</comment>
<evidence type="ECO:0000256" key="3">
    <source>
        <dbReference type="ARBA" id="ARBA00015972"/>
    </source>
</evidence>
<dbReference type="NCBIfam" id="NF003519">
    <property type="entry name" value="PRK05182.2-5"/>
    <property type="match status" value="1"/>
</dbReference>
<evidence type="ECO:0000256" key="8">
    <source>
        <dbReference type="ARBA" id="ARBA00032524"/>
    </source>
</evidence>
<evidence type="ECO:0000313" key="12">
    <source>
        <dbReference type="EMBL" id="PIZ88991.1"/>
    </source>
</evidence>
<evidence type="ECO:0000256" key="6">
    <source>
        <dbReference type="ARBA" id="ARBA00022695"/>
    </source>
</evidence>
<dbReference type="SUPFAM" id="SSF56553">
    <property type="entry name" value="Insert subdomain of RNA polymerase alpha subunit"/>
    <property type="match status" value="1"/>
</dbReference>
<proteinExistence type="inferred from homology"/>
<evidence type="ECO:0000256" key="4">
    <source>
        <dbReference type="ARBA" id="ARBA00022478"/>
    </source>
</evidence>
<dbReference type="GO" id="GO:0003899">
    <property type="term" value="F:DNA-directed RNA polymerase activity"/>
    <property type="evidence" value="ECO:0007669"/>
    <property type="project" value="UniProtKB-EC"/>
</dbReference>
<evidence type="ECO:0000256" key="1">
    <source>
        <dbReference type="ARBA" id="ARBA00007123"/>
    </source>
</evidence>
<dbReference type="EMBL" id="PFPB01000032">
    <property type="protein sequence ID" value="PIZ88991.1"/>
    <property type="molecule type" value="Genomic_DNA"/>
</dbReference>
<name>A0A2M7UYD3_9BACT</name>
<evidence type="ECO:0000256" key="2">
    <source>
        <dbReference type="ARBA" id="ARBA00012418"/>
    </source>
</evidence>
<dbReference type="Gene3D" id="3.30.1360.10">
    <property type="entry name" value="RNA polymerase, RBP11-like subunit"/>
    <property type="match status" value="1"/>
</dbReference>
<evidence type="ECO:0000256" key="7">
    <source>
        <dbReference type="ARBA" id="ARBA00023163"/>
    </source>
</evidence>
<dbReference type="InterPro" id="IPR036603">
    <property type="entry name" value="RBP11-like"/>
</dbReference>
<dbReference type="SUPFAM" id="SSF47789">
    <property type="entry name" value="C-terminal domain of RNA polymerase alpha subunit"/>
    <property type="match status" value="1"/>
</dbReference>
<dbReference type="Gene3D" id="2.170.120.12">
    <property type="entry name" value="DNA-directed RNA polymerase, insert domain"/>
    <property type="match status" value="1"/>
</dbReference>
<accession>A0A2M7UYD3</accession>
<feature type="non-terminal residue" evidence="12">
    <location>
        <position position="1"/>
    </location>
</feature>
<reference evidence="13" key="1">
    <citation type="submission" date="2017-09" db="EMBL/GenBank/DDBJ databases">
        <title>Depth-based differentiation of microbial function through sediment-hosted aquifers and enrichment of novel symbionts in the deep terrestrial subsurface.</title>
        <authorList>
            <person name="Probst A.J."/>
            <person name="Ladd B."/>
            <person name="Jarett J.K."/>
            <person name="Geller-Mcgrath D.E."/>
            <person name="Sieber C.M.K."/>
            <person name="Emerson J.B."/>
            <person name="Anantharaman K."/>
            <person name="Thomas B.C."/>
            <person name="Malmstrom R."/>
            <person name="Stieglmeier M."/>
            <person name="Klingl A."/>
            <person name="Woyke T."/>
            <person name="Ryan C.M."/>
            <person name="Banfield J.F."/>
        </authorList>
    </citation>
    <scope>NUCLEOTIDE SEQUENCE [LARGE SCALE GENOMIC DNA]</scope>
</reference>
<dbReference type="GO" id="GO:0006351">
    <property type="term" value="P:DNA-templated transcription"/>
    <property type="evidence" value="ECO:0007669"/>
    <property type="project" value="InterPro"/>
</dbReference>
<dbReference type="Pfam" id="PF01000">
    <property type="entry name" value="RNA_pol_A_bac"/>
    <property type="match status" value="1"/>
</dbReference>
<dbReference type="EC" id="2.7.7.6" evidence="2"/>
<dbReference type="InterPro" id="IPR011773">
    <property type="entry name" value="DNA-dir_RpoA"/>
</dbReference>
<keyword evidence="6" id="KW-0548">Nucleotidyltransferase</keyword>
<evidence type="ECO:0000256" key="10">
    <source>
        <dbReference type="ARBA" id="ARBA00048552"/>
    </source>
</evidence>
<dbReference type="InterPro" id="IPR011262">
    <property type="entry name" value="DNA-dir_RNA_pol_insert"/>
</dbReference>
<dbReference type="FunFam" id="2.170.120.12:FF:000001">
    <property type="entry name" value="DNA-directed RNA polymerase subunit alpha"/>
    <property type="match status" value="1"/>
</dbReference>
<dbReference type="AlphaFoldDB" id="A0A2M7UYD3"/>
<dbReference type="InterPro" id="IPR011263">
    <property type="entry name" value="DNA-dir_RNA_pol_RpoA/D/Rpb3"/>
</dbReference>
<dbReference type="Pfam" id="PF01193">
    <property type="entry name" value="RNA_pol_L"/>
    <property type="match status" value="1"/>
</dbReference>
<evidence type="ECO:0000256" key="5">
    <source>
        <dbReference type="ARBA" id="ARBA00022679"/>
    </source>
</evidence>
<dbReference type="Gene3D" id="1.10.150.20">
    <property type="entry name" value="5' to 3' exonuclease, C-terminal subdomain"/>
    <property type="match status" value="1"/>
</dbReference>
<evidence type="ECO:0000259" key="11">
    <source>
        <dbReference type="SMART" id="SM00662"/>
    </source>
</evidence>
<gene>
    <name evidence="12" type="ORF">COX90_01695</name>
</gene>
<keyword evidence="4 12" id="KW-0240">DNA-directed RNA polymerase</keyword>
<dbReference type="InterPro" id="IPR011260">
    <property type="entry name" value="RNAP_asu_C"/>
</dbReference>
<dbReference type="SMART" id="SM00662">
    <property type="entry name" value="RPOLD"/>
    <property type="match status" value="1"/>
</dbReference>